<proteinExistence type="inferred from homology"/>
<keyword evidence="3 7" id="KW-0819">tRNA processing</keyword>
<dbReference type="EMBL" id="CP058554">
    <property type="protein sequence ID" value="QMV73187.1"/>
    <property type="molecule type" value="Genomic_DNA"/>
</dbReference>
<keyword evidence="11" id="KW-1185">Reference proteome</keyword>
<comment type="similarity">
    <text evidence="7">Belongs to the tRNA(Ile)-lysidine synthase family.</text>
</comment>
<evidence type="ECO:0000256" key="4">
    <source>
        <dbReference type="ARBA" id="ARBA00022741"/>
    </source>
</evidence>
<evidence type="ECO:0000256" key="1">
    <source>
        <dbReference type="ARBA" id="ARBA00022490"/>
    </source>
</evidence>
<evidence type="ECO:0000313" key="10">
    <source>
        <dbReference type="EMBL" id="QMV73187.1"/>
    </source>
</evidence>
<dbReference type="RefSeq" id="WP_182327647.1">
    <property type="nucleotide sequence ID" value="NZ_CP058554.1"/>
</dbReference>
<dbReference type="Pfam" id="PF01171">
    <property type="entry name" value="ATP_bind_3"/>
    <property type="match status" value="1"/>
</dbReference>
<dbReference type="EC" id="6.3.4.19" evidence="7"/>
<dbReference type="InterPro" id="IPR015262">
    <property type="entry name" value="tRNA_Ile_lys_synt_subst-bd"/>
</dbReference>
<evidence type="ECO:0000256" key="6">
    <source>
        <dbReference type="ARBA" id="ARBA00048539"/>
    </source>
</evidence>
<evidence type="ECO:0000256" key="3">
    <source>
        <dbReference type="ARBA" id="ARBA00022694"/>
    </source>
</evidence>
<dbReference type="CDD" id="cd01992">
    <property type="entry name" value="TilS_N"/>
    <property type="match status" value="1"/>
</dbReference>
<feature type="binding site" evidence="7">
    <location>
        <begin position="24"/>
        <end position="29"/>
    </location>
    <ligand>
        <name>ATP</name>
        <dbReference type="ChEBI" id="CHEBI:30616"/>
    </ligand>
</feature>
<dbReference type="Gene3D" id="1.20.59.20">
    <property type="match status" value="1"/>
</dbReference>
<feature type="domain" description="tRNA(Ile)-lysidine synthase substrate-binding" evidence="9">
    <location>
        <begin position="249"/>
        <end position="312"/>
    </location>
</feature>
<reference evidence="10 11" key="1">
    <citation type="journal article" date="2020" name="G3 (Bethesda)">
        <title>CeMbio - The Caenorhabditis elegans Microbiome Resource.</title>
        <authorList>
            <person name="Dirksen P."/>
            <person name="Assie A."/>
            <person name="Zimmermann J."/>
            <person name="Zhang F."/>
            <person name="Tietje A.M."/>
            <person name="Marsh S.A."/>
            <person name="Felix M.A."/>
            <person name="Shapira M."/>
            <person name="Kaleta C."/>
            <person name="Schulenburg H."/>
            <person name="Samuel B."/>
        </authorList>
    </citation>
    <scope>NUCLEOTIDE SEQUENCE [LARGE SCALE GENOMIC DNA]</scope>
    <source>
        <strain evidence="10 11">BIGb0172</strain>
    </source>
</reference>
<dbReference type="NCBIfam" id="TIGR02432">
    <property type="entry name" value="lysidine_TilS_N"/>
    <property type="match status" value="1"/>
</dbReference>
<keyword evidence="2 7" id="KW-0436">Ligase</keyword>
<dbReference type="InterPro" id="IPR011063">
    <property type="entry name" value="TilS/TtcA_N"/>
</dbReference>
<evidence type="ECO:0000256" key="2">
    <source>
        <dbReference type="ARBA" id="ARBA00022598"/>
    </source>
</evidence>
<dbReference type="SUPFAM" id="SSF52402">
    <property type="entry name" value="Adenine nucleotide alpha hydrolases-like"/>
    <property type="match status" value="1"/>
</dbReference>
<dbReference type="Gene3D" id="3.40.50.620">
    <property type="entry name" value="HUPs"/>
    <property type="match status" value="1"/>
</dbReference>
<evidence type="ECO:0000256" key="5">
    <source>
        <dbReference type="ARBA" id="ARBA00022840"/>
    </source>
</evidence>
<gene>
    <name evidence="7 10" type="primary">tilS</name>
    <name evidence="10" type="ORF">HS961_10270</name>
</gene>
<evidence type="ECO:0000256" key="7">
    <source>
        <dbReference type="HAMAP-Rule" id="MF_01161"/>
    </source>
</evidence>
<keyword evidence="5 7" id="KW-0067">ATP-binding</keyword>
<comment type="catalytic activity">
    <reaction evidence="6 7">
        <text>cytidine(34) in tRNA(Ile2) + L-lysine + ATP = lysidine(34) in tRNA(Ile2) + AMP + diphosphate + H(+)</text>
        <dbReference type="Rhea" id="RHEA:43744"/>
        <dbReference type="Rhea" id="RHEA-COMP:10625"/>
        <dbReference type="Rhea" id="RHEA-COMP:10670"/>
        <dbReference type="ChEBI" id="CHEBI:15378"/>
        <dbReference type="ChEBI" id="CHEBI:30616"/>
        <dbReference type="ChEBI" id="CHEBI:32551"/>
        <dbReference type="ChEBI" id="CHEBI:33019"/>
        <dbReference type="ChEBI" id="CHEBI:82748"/>
        <dbReference type="ChEBI" id="CHEBI:83665"/>
        <dbReference type="ChEBI" id="CHEBI:456215"/>
        <dbReference type="EC" id="6.3.4.19"/>
    </reaction>
</comment>
<dbReference type="SUPFAM" id="SSF82829">
    <property type="entry name" value="MesJ substrate recognition domain-like"/>
    <property type="match status" value="1"/>
</dbReference>
<keyword evidence="4 7" id="KW-0547">Nucleotide-binding</keyword>
<dbReference type="PANTHER" id="PTHR43033:SF1">
    <property type="entry name" value="TRNA(ILE)-LYSIDINE SYNTHASE-RELATED"/>
    <property type="match status" value="1"/>
</dbReference>
<keyword evidence="1 7" id="KW-0963">Cytoplasm</keyword>
<comment type="subcellular location">
    <subcellularLocation>
        <location evidence="7">Cytoplasm</location>
    </subcellularLocation>
</comment>
<dbReference type="PANTHER" id="PTHR43033">
    <property type="entry name" value="TRNA(ILE)-LYSIDINE SYNTHASE-RELATED"/>
    <property type="match status" value="1"/>
</dbReference>
<dbReference type="KEGG" id="cpis:HS961_10270"/>
<dbReference type="GO" id="GO:0006400">
    <property type="term" value="P:tRNA modification"/>
    <property type="evidence" value="ECO:0007669"/>
    <property type="project" value="UniProtKB-UniRule"/>
</dbReference>
<dbReference type="Pfam" id="PF09179">
    <property type="entry name" value="TilS"/>
    <property type="match status" value="1"/>
</dbReference>
<accession>A0A7G5EGR2</accession>
<dbReference type="InterPro" id="IPR012795">
    <property type="entry name" value="tRNA_Ile_lys_synt_N"/>
</dbReference>
<dbReference type="AlphaFoldDB" id="A0A7G5EGR2"/>
<evidence type="ECO:0000313" key="11">
    <source>
        <dbReference type="Proteomes" id="UP000515240"/>
    </source>
</evidence>
<organism evidence="10 11">
    <name type="scientific">Comamonas piscis</name>
    <dbReference type="NCBI Taxonomy" id="1562974"/>
    <lineage>
        <taxon>Bacteria</taxon>
        <taxon>Pseudomonadati</taxon>
        <taxon>Pseudomonadota</taxon>
        <taxon>Betaproteobacteria</taxon>
        <taxon>Burkholderiales</taxon>
        <taxon>Comamonadaceae</taxon>
        <taxon>Comamonas</taxon>
    </lineage>
</organism>
<dbReference type="InterPro" id="IPR014729">
    <property type="entry name" value="Rossmann-like_a/b/a_fold"/>
</dbReference>
<sequence>MAEPAIAAALNGWQPALPLAVAYSGGADSTALLWACLQRFPGQVQAIHINHGLQAAASVFEAHCRAQCAAWAVPLQVVAVNAHAQPGQSPEDAARIARYQALAQAALAVAEGGEGGIQTMALAQHADDQVETVVLALSRGAGVAGLAGMRPQWARAGLHWARPYLVLGSAQIRADLTALGISWVEDPTNSDTRYTRNRIRNQVMPGLAQAFPQIAQTVARSSANAAQAAELLDDLAQIDLQATGAPPRIRALQKLTEARMTNVLRYWLRTVHGQTPSAAQLAQLLLQLQRCTTRGHQIHIKVGRGYIQRHRDVIDWYNPPVLV</sequence>
<evidence type="ECO:0000259" key="9">
    <source>
        <dbReference type="Pfam" id="PF09179"/>
    </source>
</evidence>
<dbReference type="GO" id="GO:0005524">
    <property type="term" value="F:ATP binding"/>
    <property type="evidence" value="ECO:0007669"/>
    <property type="project" value="UniProtKB-UniRule"/>
</dbReference>
<comment type="domain">
    <text evidence="7">The N-terminal region contains the highly conserved SGGXDS motif, predicted to be a P-loop motif involved in ATP binding.</text>
</comment>
<dbReference type="InterPro" id="IPR012094">
    <property type="entry name" value="tRNA_Ile_lys_synt"/>
</dbReference>
<comment type="function">
    <text evidence="7">Ligates lysine onto the cytidine present at position 34 of the AUA codon-specific tRNA(Ile) that contains the anticodon CAU, in an ATP-dependent manner. Cytidine is converted to lysidine, thus changing the amino acid specificity of the tRNA from methionine to isoleucine.</text>
</comment>
<dbReference type="GO" id="GO:0005737">
    <property type="term" value="C:cytoplasm"/>
    <property type="evidence" value="ECO:0007669"/>
    <property type="project" value="UniProtKB-SubCell"/>
</dbReference>
<dbReference type="GO" id="GO:0032267">
    <property type="term" value="F:tRNA(Ile)-lysidine synthase activity"/>
    <property type="evidence" value="ECO:0007669"/>
    <property type="project" value="UniProtKB-EC"/>
</dbReference>
<feature type="domain" description="tRNA(Ile)-lysidine/2-thiocytidine synthase N-terminal" evidence="8">
    <location>
        <begin position="20"/>
        <end position="202"/>
    </location>
</feature>
<evidence type="ECO:0000259" key="8">
    <source>
        <dbReference type="Pfam" id="PF01171"/>
    </source>
</evidence>
<dbReference type="HAMAP" id="MF_01161">
    <property type="entry name" value="tRNA_Ile_lys_synt"/>
    <property type="match status" value="1"/>
</dbReference>
<protein>
    <recommendedName>
        <fullName evidence="7">tRNA(Ile)-lysidine synthase</fullName>
        <ecNumber evidence="7">6.3.4.19</ecNumber>
    </recommendedName>
    <alternativeName>
        <fullName evidence="7">tRNA(Ile)-2-lysyl-cytidine synthase</fullName>
    </alternativeName>
    <alternativeName>
        <fullName evidence="7">tRNA(Ile)-lysidine synthetase</fullName>
    </alternativeName>
</protein>
<name>A0A7G5EGR2_9BURK</name>
<dbReference type="Proteomes" id="UP000515240">
    <property type="component" value="Chromosome"/>
</dbReference>